<dbReference type="InterPro" id="IPR051363">
    <property type="entry name" value="RLR_Helicase"/>
</dbReference>
<dbReference type="PROSITE" id="PS51192">
    <property type="entry name" value="HELICASE_ATP_BIND_1"/>
    <property type="match status" value="1"/>
</dbReference>
<dbReference type="GO" id="GO:0005524">
    <property type="term" value="F:ATP binding"/>
    <property type="evidence" value="ECO:0007669"/>
    <property type="project" value="InterPro"/>
</dbReference>
<evidence type="ECO:0000313" key="3">
    <source>
        <dbReference type="Proteomes" id="UP000510647"/>
    </source>
</evidence>
<accession>A0A7H9HNK0</accession>
<dbReference type="InterPro" id="IPR014001">
    <property type="entry name" value="Helicase_ATP-bd"/>
</dbReference>
<dbReference type="GO" id="GO:0005737">
    <property type="term" value="C:cytoplasm"/>
    <property type="evidence" value="ECO:0007669"/>
    <property type="project" value="TreeGrafter"/>
</dbReference>
<dbReference type="EMBL" id="CP059268">
    <property type="protein sequence ID" value="QLQ79354.1"/>
    <property type="molecule type" value="Genomic_DNA"/>
</dbReference>
<name>A0A7H9HNK0_9SACH</name>
<dbReference type="PANTHER" id="PTHR14074">
    <property type="entry name" value="HELICASE WITH DEATH DOMAIN-RELATED"/>
    <property type="match status" value="1"/>
</dbReference>
<dbReference type="InterPro" id="IPR027417">
    <property type="entry name" value="P-loop_NTPase"/>
</dbReference>
<proteinExistence type="predicted"/>
<dbReference type="Proteomes" id="UP000510647">
    <property type="component" value="Chromosome 2"/>
</dbReference>
<gene>
    <name evidence="2" type="ORF">HG537_0B07020</name>
</gene>
<dbReference type="InterPro" id="IPR011545">
    <property type="entry name" value="DEAD/DEAH_box_helicase_dom"/>
</dbReference>
<dbReference type="AlphaFoldDB" id="A0A7H9HNK0"/>
<protein>
    <recommendedName>
        <fullName evidence="1">Helicase ATP-binding domain-containing protein</fullName>
    </recommendedName>
</protein>
<reference evidence="2 3" key="1">
    <citation type="submission" date="2020-06" db="EMBL/GenBank/DDBJ databases">
        <title>The yeast mating-type switching endonuclease HO is a domesticated member of an unorthodox homing genetic element family.</title>
        <authorList>
            <person name="Coughlan A.Y."/>
            <person name="Lombardi L."/>
            <person name="Braun-Galleani S."/>
            <person name="Martos A.R."/>
            <person name="Galeote V."/>
            <person name="Bigey F."/>
            <person name="Dequin S."/>
            <person name="Byrne K.P."/>
            <person name="Wolfe K.H."/>
        </authorList>
    </citation>
    <scope>NUCLEOTIDE SEQUENCE [LARGE SCALE GENOMIC DNA]</scope>
    <source>
        <strain evidence="2 3">CBS2947</strain>
    </source>
</reference>
<dbReference type="PANTHER" id="PTHR14074:SF39">
    <property type="entry name" value="FANCONI ANEMIA GROUP M PROTEIN"/>
    <property type="match status" value="1"/>
</dbReference>
<dbReference type="GO" id="GO:0003676">
    <property type="term" value="F:nucleic acid binding"/>
    <property type="evidence" value="ECO:0007669"/>
    <property type="project" value="InterPro"/>
</dbReference>
<feature type="domain" description="Helicase ATP-binding" evidence="1">
    <location>
        <begin position="302"/>
        <end position="474"/>
    </location>
</feature>
<dbReference type="OrthoDB" id="4050369at2759"/>
<keyword evidence="3" id="KW-1185">Reference proteome</keyword>
<sequence length="585" mass="66047">MEKTGILDADEISSLLMRMVLFGAGHPYRFPELQQLAYSVPHRNVFVDDKSRRLQLYCTYNKNKSSGGILKTMDGVTSDHLFYFIVVLRWMQINVLRGSSRQICVTLDPQSAKLMEHISPAERTRLALPTYVFLDSNRGDLINYPTFRRYLEQFPKGERERLTFQELRQGLIALIREYANVSIPETVEPLLSITHELMANHSLATALSMYGVDTFSLRSVDGSMAIQLQEECSRRWIAWLQLEDGALAQEEMATERFSVKQVRHREYGSEPKSLEDLTDAGQKLFGSKFEFRNRSQEKLCNEIYLSGRPSIAVQAPTGFGKTELFHLPLVALASKKSRKNVSFVFVPYTVLLEGTLQRLSAGNLLKVAQVKQFMEVGYDGVTDVYVGGFDDLAQEEFAARIVGWESSNGKNANLCYLVIDEFHNLEAETYRRKTFDRIRKVQFDAFEKVLFLSATAAAIIADGALRRAGFKGLEEPEPGFKATDAGDSSGGMTCYPTKMFNVIEEVPLAHVHMEFLKVADSSREAFKLLKALFACEPDARAVVAVGSRRKVEELSEECKEHFRITWTHGHLKTGEKIGADPIVHG</sequence>
<dbReference type="Pfam" id="PF00270">
    <property type="entry name" value="DEAD"/>
    <property type="match status" value="1"/>
</dbReference>
<dbReference type="Gene3D" id="3.40.50.300">
    <property type="entry name" value="P-loop containing nucleotide triphosphate hydrolases"/>
    <property type="match status" value="1"/>
</dbReference>
<dbReference type="SUPFAM" id="SSF52540">
    <property type="entry name" value="P-loop containing nucleoside triphosphate hydrolases"/>
    <property type="match status" value="1"/>
</dbReference>
<evidence type="ECO:0000259" key="1">
    <source>
        <dbReference type="PROSITE" id="PS51192"/>
    </source>
</evidence>
<organism evidence="2 3">
    <name type="scientific">Torulaspora globosa</name>
    <dbReference type="NCBI Taxonomy" id="48254"/>
    <lineage>
        <taxon>Eukaryota</taxon>
        <taxon>Fungi</taxon>
        <taxon>Dikarya</taxon>
        <taxon>Ascomycota</taxon>
        <taxon>Saccharomycotina</taxon>
        <taxon>Saccharomycetes</taxon>
        <taxon>Saccharomycetales</taxon>
        <taxon>Saccharomycetaceae</taxon>
        <taxon>Torulaspora</taxon>
    </lineage>
</organism>
<evidence type="ECO:0000313" key="2">
    <source>
        <dbReference type="EMBL" id="QLQ79354.1"/>
    </source>
</evidence>
<dbReference type="SMART" id="SM00487">
    <property type="entry name" value="DEXDc"/>
    <property type="match status" value="1"/>
</dbReference>